<dbReference type="RefSeq" id="XP_016261216.1">
    <property type="nucleotide sequence ID" value="XM_016407736.1"/>
</dbReference>
<dbReference type="EMBL" id="KN847337">
    <property type="protein sequence ID" value="KIW41000.1"/>
    <property type="molecule type" value="Genomic_DNA"/>
</dbReference>
<dbReference type="InterPro" id="IPR001155">
    <property type="entry name" value="OxRdtase_FMN_N"/>
</dbReference>
<protein>
    <recommendedName>
        <fullName evidence="1">NADH:flavin oxidoreductase/NADH oxidase N-terminal domain-containing protein</fullName>
    </recommendedName>
</protein>
<dbReference type="InterPro" id="IPR045247">
    <property type="entry name" value="Oye-like"/>
</dbReference>
<accession>A0A0D2DF45</accession>
<dbReference type="GeneID" id="27358671"/>
<organism evidence="2 3">
    <name type="scientific">Exophiala oligosperma</name>
    <dbReference type="NCBI Taxonomy" id="215243"/>
    <lineage>
        <taxon>Eukaryota</taxon>
        <taxon>Fungi</taxon>
        <taxon>Dikarya</taxon>
        <taxon>Ascomycota</taxon>
        <taxon>Pezizomycotina</taxon>
        <taxon>Eurotiomycetes</taxon>
        <taxon>Chaetothyriomycetidae</taxon>
        <taxon>Chaetothyriales</taxon>
        <taxon>Herpotrichiellaceae</taxon>
        <taxon>Exophiala</taxon>
    </lineage>
</organism>
<dbReference type="Proteomes" id="UP000053342">
    <property type="component" value="Unassembled WGS sequence"/>
</dbReference>
<dbReference type="FunFam" id="3.20.20.70:FF:000138">
    <property type="entry name" value="NADPH dehydrogenase 1"/>
    <property type="match status" value="1"/>
</dbReference>
<sequence>MGSLATPPPSRLFEPLKVGTMTLKNRLVMAPLTRFRADDDHVPLPFVETYYSQRASVPGTLLISEATFISRRAGGYPNVPGIWDPAQIEAWKRVTKAVHARGSYIYLQLWALGRCANPQCAESEGITIVSSSPNALDSEHAVPHELTPEEIKGWVRDYATAARNAVHEAGFDGVEIHAANGYLVDQFLQDVSNSRTDEYGGSVENRSRFGLEVARAVVDAVGADRVGIRLSPWSSFQGMKMDDPVPQFTHVVEHLKSLNLAYLHLVESRVSGNADLESTDKLDFLIDAWGNTSPVLLAGGYRPDSARRAVDEEYKDKDVAIVFGRYFISTPDLPFRIQKGIDLNPYDRALFYNPKSERGYIDYPFSAEFEQEVKA</sequence>
<dbReference type="Pfam" id="PF00724">
    <property type="entry name" value="Oxidored_FMN"/>
    <property type="match status" value="1"/>
</dbReference>
<dbReference type="GO" id="GO:0003959">
    <property type="term" value="F:NADPH dehydrogenase activity"/>
    <property type="evidence" value="ECO:0007669"/>
    <property type="project" value="TreeGrafter"/>
</dbReference>
<dbReference type="AlphaFoldDB" id="A0A0D2DF45"/>
<dbReference type="VEuPathDB" id="FungiDB:PV06_06597"/>
<gene>
    <name evidence="2" type="ORF">PV06_06597</name>
</gene>
<dbReference type="Gene3D" id="3.20.20.70">
    <property type="entry name" value="Aldolase class I"/>
    <property type="match status" value="1"/>
</dbReference>
<evidence type="ECO:0000313" key="2">
    <source>
        <dbReference type="EMBL" id="KIW41000.1"/>
    </source>
</evidence>
<dbReference type="PANTHER" id="PTHR22893:SF91">
    <property type="entry name" value="NADPH DEHYDROGENASE 2-RELATED"/>
    <property type="match status" value="1"/>
</dbReference>
<dbReference type="PANTHER" id="PTHR22893">
    <property type="entry name" value="NADH OXIDOREDUCTASE-RELATED"/>
    <property type="match status" value="1"/>
</dbReference>
<evidence type="ECO:0000313" key="3">
    <source>
        <dbReference type="Proteomes" id="UP000053342"/>
    </source>
</evidence>
<dbReference type="OrthoDB" id="276546at2759"/>
<dbReference type="STRING" id="215243.A0A0D2DF45"/>
<evidence type="ECO:0000259" key="1">
    <source>
        <dbReference type="Pfam" id="PF00724"/>
    </source>
</evidence>
<keyword evidence="3" id="KW-1185">Reference proteome</keyword>
<dbReference type="SUPFAM" id="SSF51395">
    <property type="entry name" value="FMN-linked oxidoreductases"/>
    <property type="match status" value="1"/>
</dbReference>
<dbReference type="InterPro" id="IPR013785">
    <property type="entry name" value="Aldolase_TIM"/>
</dbReference>
<proteinExistence type="predicted"/>
<dbReference type="CDD" id="cd02933">
    <property type="entry name" value="OYE_like_FMN"/>
    <property type="match status" value="1"/>
</dbReference>
<feature type="domain" description="NADH:flavin oxidoreductase/NADH oxidase N-terminal" evidence="1">
    <location>
        <begin position="12"/>
        <end position="344"/>
    </location>
</feature>
<name>A0A0D2DF45_9EURO</name>
<dbReference type="GO" id="GO:0010181">
    <property type="term" value="F:FMN binding"/>
    <property type="evidence" value="ECO:0007669"/>
    <property type="project" value="InterPro"/>
</dbReference>
<dbReference type="HOGENOM" id="CLU_012153_0_0_1"/>
<reference evidence="2 3" key="1">
    <citation type="submission" date="2015-01" db="EMBL/GenBank/DDBJ databases">
        <title>The Genome Sequence of Exophiala oligosperma CBS72588.</title>
        <authorList>
            <consortium name="The Broad Institute Genomics Platform"/>
            <person name="Cuomo C."/>
            <person name="de Hoog S."/>
            <person name="Gorbushina A."/>
            <person name="Stielow B."/>
            <person name="Teixiera M."/>
            <person name="Abouelleil A."/>
            <person name="Chapman S.B."/>
            <person name="Priest M."/>
            <person name="Young S.K."/>
            <person name="Wortman J."/>
            <person name="Nusbaum C."/>
            <person name="Birren B."/>
        </authorList>
    </citation>
    <scope>NUCLEOTIDE SEQUENCE [LARGE SCALE GENOMIC DNA]</scope>
    <source>
        <strain evidence="2 3">CBS 72588</strain>
    </source>
</reference>